<accession>A0ACD5ZHP3</accession>
<reference evidence="1" key="1">
    <citation type="submission" date="2021-05" db="EMBL/GenBank/DDBJ databases">
        <authorList>
            <person name="Scholz U."/>
            <person name="Mascher M."/>
            <person name="Fiebig A."/>
        </authorList>
    </citation>
    <scope>NUCLEOTIDE SEQUENCE [LARGE SCALE GENOMIC DNA]</scope>
</reference>
<name>A0ACD5ZHP3_AVESA</name>
<organism evidence="1 2">
    <name type="scientific">Avena sativa</name>
    <name type="common">Oat</name>
    <dbReference type="NCBI Taxonomy" id="4498"/>
    <lineage>
        <taxon>Eukaryota</taxon>
        <taxon>Viridiplantae</taxon>
        <taxon>Streptophyta</taxon>
        <taxon>Embryophyta</taxon>
        <taxon>Tracheophyta</taxon>
        <taxon>Spermatophyta</taxon>
        <taxon>Magnoliopsida</taxon>
        <taxon>Liliopsida</taxon>
        <taxon>Poales</taxon>
        <taxon>Poaceae</taxon>
        <taxon>BOP clade</taxon>
        <taxon>Pooideae</taxon>
        <taxon>Poodae</taxon>
        <taxon>Poeae</taxon>
        <taxon>Poeae Chloroplast Group 1 (Aveneae type)</taxon>
        <taxon>Aveninae</taxon>
        <taxon>Avena</taxon>
    </lineage>
</organism>
<protein>
    <submittedName>
        <fullName evidence="1">Uncharacterized protein</fullName>
    </submittedName>
</protein>
<keyword evidence="2" id="KW-1185">Reference proteome</keyword>
<dbReference type="Proteomes" id="UP001732700">
    <property type="component" value="Chromosome 7A"/>
</dbReference>
<reference evidence="1" key="2">
    <citation type="submission" date="2025-09" db="UniProtKB">
        <authorList>
            <consortium name="EnsemblPlants"/>
        </authorList>
    </citation>
    <scope>IDENTIFICATION</scope>
</reference>
<evidence type="ECO:0000313" key="1">
    <source>
        <dbReference type="EnsemblPlants" id="AVESA.00010b.r2.7AG1194080.1.CDS.1"/>
    </source>
</evidence>
<proteinExistence type="predicted"/>
<evidence type="ECO:0000313" key="2">
    <source>
        <dbReference type="Proteomes" id="UP001732700"/>
    </source>
</evidence>
<sequence length="138" mass="15641">MKKSHHTKPLPPYKWRPSGIHGQSIKAKAKPTYQNRQPIFTMFRRAKTTATAPHFDNEVRVQKVDKIQLVRNLVTKPSMYYGNPKAAAPSMTMRRGAAEHGASKSVGASRPGVVSIEDINKRSEAYIRERKRQFLGLK</sequence>
<dbReference type="EnsemblPlants" id="AVESA.00010b.r2.7AG1194080.1">
    <property type="protein sequence ID" value="AVESA.00010b.r2.7AG1194080.1.CDS.1"/>
    <property type="gene ID" value="AVESA.00010b.r2.7AG1194080"/>
</dbReference>